<dbReference type="PROSITE" id="PS00501">
    <property type="entry name" value="SPASE_I_1"/>
    <property type="match status" value="1"/>
</dbReference>
<evidence type="ECO:0000313" key="11">
    <source>
        <dbReference type="Proteomes" id="UP000176504"/>
    </source>
</evidence>
<dbReference type="InterPro" id="IPR019533">
    <property type="entry name" value="Peptidase_S26"/>
</dbReference>
<organism evidence="10 11">
    <name type="scientific">candidate division WWE3 bacterium RIFCSPLOWO2_01_FULL_41_18</name>
    <dbReference type="NCBI Taxonomy" id="1802625"/>
    <lineage>
        <taxon>Bacteria</taxon>
        <taxon>Katanobacteria</taxon>
    </lineage>
</organism>
<dbReference type="Pfam" id="PF10502">
    <property type="entry name" value="Peptidase_S26"/>
    <property type="match status" value="1"/>
</dbReference>
<protein>
    <recommendedName>
        <fullName evidence="3 7">Signal peptidase I</fullName>
        <ecNumber evidence="3 7">3.4.21.89</ecNumber>
    </recommendedName>
</protein>
<dbReference type="InterPro" id="IPR000223">
    <property type="entry name" value="Pept_S26A_signal_pept_1"/>
</dbReference>
<keyword evidence="7" id="KW-0812">Transmembrane</keyword>
<name>A0A1F4VCD9_UNCKA</name>
<comment type="similarity">
    <text evidence="2 8">Belongs to the peptidase S26 family.</text>
</comment>
<evidence type="ECO:0000256" key="7">
    <source>
        <dbReference type="RuleBase" id="RU003993"/>
    </source>
</evidence>
<gene>
    <name evidence="10" type="ORF">A3A78_02940</name>
</gene>
<dbReference type="GO" id="GO:0004252">
    <property type="term" value="F:serine-type endopeptidase activity"/>
    <property type="evidence" value="ECO:0007669"/>
    <property type="project" value="InterPro"/>
</dbReference>
<proteinExistence type="inferred from homology"/>
<dbReference type="PROSITE" id="PS00761">
    <property type="entry name" value="SPASE_I_3"/>
    <property type="match status" value="1"/>
</dbReference>
<keyword evidence="4 7" id="KW-0645">Protease</keyword>
<feature type="transmembrane region" description="Helical" evidence="7">
    <location>
        <begin position="12"/>
        <end position="31"/>
    </location>
</feature>
<feature type="active site" evidence="6">
    <location>
        <position position="83"/>
    </location>
</feature>
<keyword evidence="7" id="KW-1133">Transmembrane helix</keyword>
<comment type="catalytic activity">
    <reaction evidence="1 7">
        <text>Cleavage of hydrophobic, N-terminal signal or leader sequences from secreted and periplasmic proteins.</text>
        <dbReference type="EC" id="3.4.21.89"/>
    </reaction>
</comment>
<evidence type="ECO:0000256" key="4">
    <source>
        <dbReference type="ARBA" id="ARBA00022670"/>
    </source>
</evidence>
<feature type="active site" evidence="6">
    <location>
        <position position="40"/>
    </location>
</feature>
<dbReference type="NCBIfam" id="TIGR02227">
    <property type="entry name" value="sigpep_I_bact"/>
    <property type="match status" value="1"/>
</dbReference>
<keyword evidence="7" id="KW-0472">Membrane</keyword>
<sequence>MFKSLKKLLKESFLTALVAVLLVFIVNQLLIEPEQIFGVSMEPALKNAERVLADKIFYKRGSLKRGDIVVFKSVEDNKSVFVKRVIGLPGESLMIKEDKINIFNDVNPQGFILEEKYLKDSIKTYSGSFLEERKILKIPAEAYIVLGDNRFKSIDSREWGFLPEEKIIGKIIFRHWPPNRFGFI</sequence>
<dbReference type="GO" id="GO:0009003">
    <property type="term" value="F:signal peptidase activity"/>
    <property type="evidence" value="ECO:0007669"/>
    <property type="project" value="UniProtKB-EC"/>
</dbReference>
<feature type="domain" description="Peptidase S26" evidence="9">
    <location>
        <begin position="10"/>
        <end position="176"/>
    </location>
</feature>
<dbReference type="EC" id="3.4.21.89" evidence="3 7"/>
<comment type="caution">
    <text evidence="10">The sequence shown here is derived from an EMBL/GenBank/DDBJ whole genome shotgun (WGS) entry which is preliminary data.</text>
</comment>
<accession>A0A1F4VCD9</accession>
<dbReference type="Gene3D" id="2.10.109.10">
    <property type="entry name" value="Umud Fragment, subunit A"/>
    <property type="match status" value="1"/>
</dbReference>
<evidence type="ECO:0000256" key="3">
    <source>
        <dbReference type="ARBA" id="ARBA00013208"/>
    </source>
</evidence>
<evidence type="ECO:0000256" key="2">
    <source>
        <dbReference type="ARBA" id="ARBA00009370"/>
    </source>
</evidence>
<dbReference type="PANTHER" id="PTHR43390">
    <property type="entry name" value="SIGNAL PEPTIDASE I"/>
    <property type="match status" value="1"/>
</dbReference>
<dbReference type="Proteomes" id="UP000176504">
    <property type="component" value="Unassembled WGS sequence"/>
</dbReference>
<dbReference type="InterPro" id="IPR019758">
    <property type="entry name" value="Pept_S26A_signal_pept_1_CS"/>
</dbReference>
<comment type="subcellular location">
    <subcellularLocation>
        <location evidence="8">Membrane</location>
        <topology evidence="8">Single-pass type II membrane protein</topology>
    </subcellularLocation>
</comment>
<evidence type="ECO:0000256" key="1">
    <source>
        <dbReference type="ARBA" id="ARBA00000677"/>
    </source>
</evidence>
<dbReference type="GO" id="GO:0006465">
    <property type="term" value="P:signal peptide processing"/>
    <property type="evidence" value="ECO:0007669"/>
    <property type="project" value="InterPro"/>
</dbReference>
<dbReference type="AlphaFoldDB" id="A0A1F4VCD9"/>
<reference evidence="10 11" key="1">
    <citation type="journal article" date="2016" name="Nat. Commun.">
        <title>Thousands of microbial genomes shed light on interconnected biogeochemical processes in an aquifer system.</title>
        <authorList>
            <person name="Anantharaman K."/>
            <person name="Brown C.T."/>
            <person name="Hug L.A."/>
            <person name="Sharon I."/>
            <person name="Castelle C.J."/>
            <person name="Probst A.J."/>
            <person name="Thomas B.C."/>
            <person name="Singh A."/>
            <person name="Wilkins M.J."/>
            <person name="Karaoz U."/>
            <person name="Brodie E.L."/>
            <person name="Williams K.H."/>
            <person name="Hubbard S.S."/>
            <person name="Banfield J.F."/>
        </authorList>
    </citation>
    <scope>NUCLEOTIDE SEQUENCE [LARGE SCALE GENOMIC DNA]</scope>
</reference>
<dbReference type="SUPFAM" id="SSF51306">
    <property type="entry name" value="LexA/Signal peptidase"/>
    <property type="match status" value="1"/>
</dbReference>
<evidence type="ECO:0000256" key="6">
    <source>
        <dbReference type="PIRSR" id="PIRSR600223-1"/>
    </source>
</evidence>
<dbReference type="CDD" id="cd06530">
    <property type="entry name" value="S26_SPase_I"/>
    <property type="match status" value="1"/>
</dbReference>
<dbReference type="EMBL" id="MEVI01000003">
    <property type="protein sequence ID" value="OGC54912.1"/>
    <property type="molecule type" value="Genomic_DNA"/>
</dbReference>
<dbReference type="GO" id="GO:0016020">
    <property type="term" value="C:membrane"/>
    <property type="evidence" value="ECO:0007669"/>
    <property type="project" value="UniProtKB-SubCell"/>
</dbReference>
<evidence type="ECO:0000256" key="5">
    <source>
        <dbReference type="ARBA" id="ARBA00022801"/>
    </source>
</evidence>
<dbReference type="PROSITE" id="PS00760">
    <property type="entry name" value="SPASE_I_2"/>
    <property type="match status" value="1"/>
</dbReference>
<dbReference type="InterPro" id="IPR019757">
    <property type="entry name" value="Pept_S26A_signal_pept_1_Lys-AS"/>
</dbReference>
<evidence type="ECO:0000256" key="8">
    <source>
        <dbReference type="RuleBase" id="RU362042"/>
    </source>
</evidence>
<dbReference type="PANTHER" id="PTHR43390:SF1">
    <property type="entry name" value="CHLOROPLAST PROCESSING PEPTIDASE"/>
    <property type="match status" value="1"/>
</dbReference>
<dbReference type="InterPro" id="IPR036286">
    <property type="entry name" value="LexA/Signal_pep-like_sf"/>
</dbReference>
<evidence type="ECO:0000259" key="9">
    <source>
        <dbReference type="Pfam" id="PF10502"/>
    </source>
</evidence>
<dbReference type="InterPro" id="IPR019756">
    <property type="entry name" value="Pept_S26A_signal_pept_1_Ser-AS"/>
</dbReference>
<evidence type="ECO:0000313" key="10">
    <source>
        <dbReference type="EMBL" id="OGC54912.1"/>
    </source>
</evidence>
<keyword evidence="5 7" id="KW-0378">Hydrolase</keyword>
<dbReference type="PRINTS" id="PR00727">
    <property type="entry name" value="LEADERPTASE"/>
</dbReference>